<evidence type="ECO:0000256" key="1">
    <source>
        <dbReference type="ARBA" id="ARBA00001946"/>
    </source>
</evidence>
<dbReference type="SMART" id="SM00267">
    <property type="entry name" value="GGDEF"/>
    <property type="match status" value="1"/>
</dbReference>
<evidence type="ECO:0000256" key="4">
    <source>
        <dbReference type="SAM" id="Phobius"/>
    </source>
</evidence>
<feature type="transmembrane region" description="Helical" evidence="4">
    <location>
        <begin position="93"/>
        <end position="115"/>
    </location>
</feature>
<dbReference type="NCBIfam" id="TIGR00254">
    <property type="entry name" value="GGDEF"/>
    <property type="match status" value="1"/>
</dbReference>
<feature type="transmembrane region" description="Helical" evidence="4">
    <location>
        <begin position="121"/>
        <end position="141"/>
    </location>
</feature>
<evidence type="ECO:0000256" key="2">
    <source>
        <dbReference type="ARBA" id="ARBA00012528"/>
    </source>
</evidence>
<dbReference type="SUPFAM" id="SSF55073">
    <property type="entry name" value="Nucleotide cyclase"/>
    <property type="match status" value="1"/>
</dbReference>
<dbReference type="OrthoDB" id="9812260at2"/>
<dbReference type="PROSITE" id="PS50887">
    <property type="entry name" value="GGDEF"/>
    <property type="match status" value="1"/>
</dbReference>
<feature type="transmembrane region" description="Helical" evidence="4">
    <location>
        <begin position="189"/>
        <end position="210"/>
    </location>
</feature>
<dbReference type="InterPro" id="IPR029787">
    <property type="entry name" value="Nucleotide_cyclase"/>
</dbReference>
<protein>
    <recommendedName>
        <fullName evidence="2">diguanylate cyclase</fullName>
        <ecNumber evidence="2">2.7.7.65</ecNumber>
    </recommendedName>
</protein>
<dbReference type="PANTHER" id="PTHR45138">
    <property type="entry name" value="REGULATORY COMPONENTS OF SENSORY TRANSDUCTION SYSTEM"/>
    <property type="match status" value="1"/>
</dbReference>
<dbReference type="EC" id="2.7.7.65" evidence="2"/>
<comment type="catalytic activity">
    <reaction evidence="3">
        <text>2 GTP = 3',3'-c-di-GMP + 2 diphosphate</text>
        <dbReference type="Rhea" id="RHEA:24898"/>
        <dbReference type="ChEBI" id="CHEBI:33019"/>
        <dbReference type="ChEBI" id="CHEBI:37565"/>
        <dbReference type="ChEBI" id="CHEBI:58805"/>
        <dbReference type="EC" id="2.7.7.65"/>
    </reaction>
</comment>
<keyword evidence="7" id="KW-1185">Reference proteome</keyword>
<dbReference type="Gene3D" id="3.30.70.270">
    <property type="match status" value="1"/>
</dbReference>
<name>A0A1Z9YW01_9GAMM</name>
<evidence type="ECO:0000313" key="7">
    <source>
        <dbReference type="Proteomes" id="UP000196536"/>
    </source>
</evidence>
<dbReference type="Pfam" id="PF00990">
    <property type="entry name" value="GGDEF"/>
    <property type="match status" value="1"/>
</dbReference>
<reference evidence="6 7" key="1">
    <citation type="submission" date="2017-05" db="EMBL/GenBank/DDBJ databases">
        <title>Acinetobacter populi ANC 5415 (= PBJ7), whole genome shotgun sequencing project.</title>
        <authorList>
            <person name="Nemec A."/>
            <person name="Radolfova-Krizova L."/>
        </authorList>
    </citation>
    <scope>NUCLEOTIDE SEQUENCE [LARGE SCALE GENOMIC DNA]</scope>
    <source>
        <strain evidence="6 7">PBJ7</strain>
    </source>
</reference>
<accession>A0A1Z9YW01</accession>
<keyword evidence="4" id="KW-0812">Transmembrane</keyword>
<gene>
    <name evidence="6" type="ORF">CAP51_14000</name>
</gene>
<feature type="transmembrane region" description="Helical" evidence="4">
    <location>
        <begin position="153"/>
        <end position="177"/>
    </location>
</feature>
<dbReference type="InterPro" id="IPR043128">
    <property type="entry name" value="Rev_trsase/Diguanyl_cyclase"/>
</dbReference>
<dbReference type="PANTHER" id="PTHR45138:SF9">
    <property type="entry name" value="DIGUANYLATE CYCLASE DGCM-RELATED"/>
    <property type="match status" value="1"/>
</dbReference>
<keyword evidence="4" id="KW-0472">Membrane</keyword>
<feature type="transmembrane region" description="Helical" evidence="4">
    <location>
        <begin position="37"/>
        <end position="54"/>
    </location>
</feature>
<dbReference type="AlphaFoldDB" id="A0A1Z9YW01"/>
<feature type="domain" description="GGDEF" evidence="5">
    <location>
        <begin position="253"/>
        <end position="384"/>
    </location>
</feature>
<dbReference type="FunFam" id="3.30.70.270:FF:000001">
    <property type="entry name" value="Diguanylate cyclase domain protein"/>
    <property type="match status" value="1"/>
</dbReference>
<dbReference type="RefSeq" id="WP_087621365.1">
    <property type="nucleotide sequence ID" value="NZ_NEXX01000005.1"/>
</dbReference>
<comment type="cofactor">
    <cofactor evidence="1">
        <name>Mg(2+)</name>
        <dbReference type="ChEBI" id="CHEBI:18420"/>
    </cofactor>
</comment>
<feature type="transmembrane region" description="Helical" evidence="4">
    <location>
        <begin position="66"/>
        <end position="86"/>
    </location>
</feature>
<organism evidence="6 7">
    <name type="scientific">Acinetobacter populi</name>
    <dbReference type="NCBI Taxonomy" id="1582270"/>
    <lineage>
        <taxon>Bacteria</taxon>
        <taxon>Pseudomonadati</taxon>
        <taxon>Pseudomonadota</taxon>
        <taxon>Gammaproteobacteria</taxon>
        <taxon>Moraxellales</taxon>
        <taxon>Moraxellaceae</taxon>
        <taxon>Acinetobacter</taxon>
    </lineage>
</organism>
<sequence length="385" mass="43666">MLLNSAANDFVLLVPICLIFIGVFSTILWLQHRHIHSLFWLAIGAVSAGAGLLGQSLVPAEALFKWAFWLAFIYLATFIALAQAIALRFHTQISWFFCLVILVLNQIGIFYFSFIDEQISVRYAINGLSIFLIFSHILPALYHAKTRHQFDQWLKRCAVLMMACLLFREILLIYLVFNVSPTFNYSQSYIGFLTQFIGLFFQLLFAALLIGTGIQDTLIALDKERNFDDLTGILNRRSFFEKASHYLPGDSKHSNVLFMCDIDYFKQVNDQYGHAAGDQVLKFFADQLSSLLGSNDLFARIGGEEFVCILYDVSLPEALETIENIRHILSTEVVSPEIPVLVTASFGVVQLNQCNVLEDALKHADQLMYQAKLAGRDNIQHRLIK</sequence>
<evidence type="ECO:0000256" key="3">
    <source>
        <dbReference type="ARBA" id="ARBA00034247"/>
    </source>
</evidence>
<dbReference type="GO" id="GO:0052621">
    <property type="term" value="F:diguanylate cyclase activity"/>
    <property type="evidence" value="ECO:0007669"/>
    <property type="project" value="UniProtKB-EC"/>
</dbReference>
<dbReference type="CDD" id="cd01949">
    <property type="entry name" value="GGDEF"/>
    <property type="match status" value="1"/>
</dbReference>
<comment type="caution">
    <text evidence="6">The sequence shown here is derived from an EMBL/GenBank/DDBJ whole genome shotgun (WGS) entry which is preliminary data.</text>
</comment>
<dbReference type="EMBL" id="NEXX01000005">
    <property type="protein sequence ID" value="OUY06363.1"/>
    <property type="molecule type" value="Genomic_DNA"/>
</dbReference>
<dbReference type="InterPro" id="IPR000160">
    <property type="entry name" value="GGDEF_dom"/>
</dbReference>
<dbReference type="Proteomes" id="UP000196536">
    <property type="component" value="Unassembled WGS sequence"/>
</dbReference>
<dbReference type="InterPro" id="IPR050469">
    <property type="entry name" value="Diguanylate_Cyclase"/>
</dbReference>
<evidence type="ECO:0000313" key="6">
    <source>
        <dbReference type="EMBL" id="OUY06363.1"/>
    </source>
</evidence>
<keyword evidence="4" id="KW-1133">Transmembrane helix</keyword>
<evidence type="ECO:0000259" key="5">
    <source>
        <dbReference type="PROSITE" id="PS50887"/>
    </source>
</evidence>
<feature type="transmembrane region" description="Helical" evidence="4">
    <location>
        <begin position="12"/>
        <end position="30"/>
    </location>
</feature>
<proteinExistence type="predicted"/>